<dbReference type="Gene3D" id="3.40.30.10">
    <property type="entry name" value="Glutaredoxin"/>
    <property type="match status" value="1"/>
</dbReference>
<evidence type="ECO:0000259" key="6">
    <source>
        <dbReference type="PROSITE" id="PS50405"/>
    </source>
</evidence>
<feature type="domain" description="GST C-terminal" evidence="6">
    <location>
        <begin position="81"/>
        <end position="204"/>
    </location>
</feature>
<dbReference type="InterPro" id="IPR004045">
    <property type="entry name" value="Glutathione_S-Trfase_N"/>
</dbReference>
<evidence type="ECO:0000256" key="2">
    <source>
        <dbReference type="ARBA" id="ARBA00022679"/>
    </source>
</evidence>
<dbReference type="InterPro" id="IPR004046">
    <property type="entry name" value="GST_C"/>
</dbReference>
<evidence type="ECO:0000259" key="5">
    <source>
        <dbReference type="PROSITE" id="PS50404"/>
    </source>
</evidence>
<dbReference type="Pfam" id="PF14497">
    <property type="entry name" value="GST_C_3"/>
    <property type="match status" value="1"/>
</dbReference>
<comment type="similarity">
    <text evidence="3">Belongs to the GST superfamily. Sigma family.</text>
</comment>
<dbReference type="CDD" id="cd03039">
    <property type="entry name" value="GST_N_Sigma_like"/>
    <property type="match status" value="1"/>
</dbReference>
<dbReference type="InterPro" id="IPR050213">
    <property type="entry name" value="GST_superfamily"/>
</dbReference>
<evidence type="ECO:0000313" key="7">
    <source>
        <dbReference type="Proteomes" id="UP000887566"/>
    </source>
</evidence>
<organism evidence="7 8">
    <name type="scientific">Plectus sambesii</name>
    <dbReference type="NCBI Taxonomy" id="2011161"/>
    <lineage>
        <taxon>Eukaryota</taxon>
        <taxon>Metazoa</taxon>
        <taxon>Ecdysozoa</taxon>
        <taxon>Nematoda</taxon>
        <taxon>Chromadorea</taxon>
        <taxon>Plectida</taxon>
        <taxon>Plectina</taxon>
        <taxon>Plectoidea</taxon>
        <taxon>Plectidae</taxon>
        <taxon>Plectus</taxon>
    </lineage>
</organism>
<reference evidence="8" key="1">
    <citation type="submission" date="2022-11" db="UniProtKB">
        <authorList>
            <consortium name="WormBaseParasite"/>
        </authorList>
    </citation>
    <scope>IDENTIFICATION</scope>
</reference>
<dbReference type="PANTHER" id="PTHR11571">
    <property type="entry name" value="GLUTATHIONE S-TRANSFERASE"/>
    <property type="match status" value="1"/>
</dbReference>
<feature type="domain" description="GST N-terminal" evidence="5">
    <location>
        <begin position="2"/>
        <end position="79"/>
    </location>
</feature>
<dbReference type="GO" id="GO:0006749">
    <property type="term" value="P:glutathione metabolic process"/>
    <property type="evidence" value="ECO:0007669"/>
    <property type="project" value="TreeGrafter"/>
</dbReference>
<keyword evidence="2" id="KW-0808">Transferase</keyword>
<dbReference type="SFLD" id="SFLDG01205">
    <property type="entry name" value="AMPS.1"/>
    <property type="match status" value="1"/>
</dbReference>
<protein>
    <recommendedName>
        <fullName evidence="1">glutathione transferase</fullName>
        <ecNumber evidence="1">2.5.1.18</ecNumber>
    </recommendedName>
</protein>
<dbReference type="SFLD" id="SFLDG00363">
    <property type="entry name" value="AMPS_(cytGST):_Alpha-__Mu-__Pi"/>
    <property type="match status" value="1"/>
</dbReference>
<dbReference type="PROSITE" id="PS50405">
    <property type="entry name" value="GST_CTER"/>
    <property type="match status" value="1"/>
</dbReference>
<dbReference type="WBParaSite" id="PSAMB.scaffold1654size28964.g14182.t1">
    <property type="protein sequence ID" value="PSAMB.scaffold1654size28964.g14182.t1"/>
    <property type="gene ID" value="PSAMB.scaffold1654size28964.g14182"/>
</dbReference>
<dbReference type="InterPro" id="IPR010987">
    <property type="entry name" value="Glutathione-S-Trfase_C-like"/>
</dbReference>
<dbReference type="SUPFAM" id="SSF52833">
    <property type="entry name" value="Thioredoxin-like"/>
    <property type="match status" value="1"/>
</dbReference>
<sequence>MTVYRLHYFNYRARAETARILFRLADVPFEDVRIPVADWPQLKPDTPWGSAPVLEVDGEKLAQSRTIELYLARKFGFIGKTEWEAAKIHEILGAIDDAYDSLQPAIRAKDDQERERLLSESVIESIAPFYERLVEKLESNGTGFVVGDSLTVADIALYVWIDGVEEGMIHGVLSRYPKLEEYIKRIASLPKIKEWIDTRPDTPFSFSSRKRK</sequence>
<dbReference type="EC" id="2.5.1.18" evidence="1"/>
<evidence type="ECO:0000256" key="3">
    <source>
        <dbReference type="ARBA" id="ARBA00038317"/>
    </source>
</evidence>
<dbReference type="FunFam" id="3.40.30.10:FF:000258">
    <property type="entry name" value="Glutathione S-transferase"/>
    <property type="match status" value="1"/>
</dbReference>
<dbReference type="GO" id="GO:0004364">
    <property type="term" value="F:glutathione transferase activity"/>
    <property type="evidence" value="ECO:0007669"/>
    <property type="project" value="UniProtKB-EC"/>
</dbReference>
<evidence type="ECO:0000256" key="1">
    <source>
        <dbReference type="ARBA" id="ARBA00012452"/>
    </source>
</evidence>
<proteinExistence type="inferred from homology"/>
<evidence type="ECO:0000313" key="8">
    <source>
        <dbReference type="WBParaSite" id="PSAMB.scaffold1654size28964.g14182.t1"/>
    </source>
</evidence>
<dbReference type="AlphaFoldDB" id="A0A914V8D0"/>
<dbReference type="InterPro" id="IPR036249">
    <property type="entry name" value="Thioredoxin-like_sf"/>
</dbReference>
<dbReference type="Pfam" id="PF02798">
    <property type="entry name" value="GST_N"/>
    <property type="match status" value="1"/>
</dbReference>
<dbReference type="Gene3D" id="1.20.1050.10">
    <property type="match status" value="1"/>
</dbReference>
<evidence type="ECO:0000256" key="4">
    <source>
        <dbReference type="ARBA" id="ARBA00047960"/>
    </source>
</evidence>
<dbReference type="CDD" id="cd03192">
    <property type="entry name" value="GST_C_Sigma_like"/>
    <property type="match status" value="1"/>
</dbReference>
<dbReference type="SFLD" id="SFLDS00019">
    <property type="entry name" value="Glutathione_Transferase_(cytos"/>
    <property type="match status" value="1"/>
</dbReference>
<dbReference type="Proteomes" id="UP000887566">
    <property type="component" value="Unplaced"/>
</dbReference>
<dbReference type="InterPro" id="IPR036282">
    <property type="entry name" value="Glutathione-S-Trfase_C_sf"/>
</dbReference>
<dbReference type="PROSITE" id="PS50404">
    <property type="entry name" value="GST_NTER"/>
    <property type="match status" value="1"/>
</dbReference>
<comment type="catalytic activity">
    <reaction evidence="4">
        <text>RX + glutathione = an S-substituted glutathione + a halide anion + H(+)</text>
        <dbReference type="Rhea" id="RHEA:16437"/>
        <dbReference type="ChEBI" id="CHEBI:15378"/>
        <dbReference type="ChEBI" id="CHEBI:16042"/>
        <dbReference type="ChEBI" id="CHEBI:17792"/>
        <dbReference type="ChEBI" id="CHEBI:57925"/>
        <dbReference type="ChEBI" id="CHEBI:90779"/>
        <dbReference type="EC" id="2.5.1.18"/>
    </reaction>
</comment>
<keyword evidence="7" id="KW-1185">Reference proteome</keyword>
<accession>A0A914V8D0</accession>
<dbReference type="InterPro" id="IPR040079">
    <property type="entry name" value="Glutathione_S-Trfase"/>
</dbReference>
<dbReference type="PANTHER" id="PTHR11571:SF224">
    <property type="entry name" value="HEMATOPOIETIC PROSTAGLANDIN D SYNTHASE"/>
    <property type="match status" value="1"/>
</dbReference>
<dbReference type="FunFam" id="1.20.1050.10:FF:000030">
    <property type="entry name" value="Glutathione S-transferase S1"/>
    <property type="match status" value="1"/>
</dbReference>
<dbReference type="SUPFAM" id="SSF47616">
    <property type="entry name" value="GST C-terminal domain-like"/>
    <property type="match status" value="1"/>
</dbReference>
<name>A0A914V8D0_9BILA</name>